<evidence type="ECO:0000313" key="6">
    <source>
        <dbReference type="EMBL" id="GLR53553.1"/>
    </source>
</evidence>
<protein>
    <submittedName>
        <fullName evidence="6">LysR family transcriptional regulator</fullName>
    </submittedName>
</protein>
<dbReference type="Proteomes" id="UP001156702">
    <property type="component" value="Unassembled WGS sequence"/>
</dbReference>
<dbReference type="Gene3D" id="1.10.10.10">
    <property type="entry name" value="Winged helix-like DNA-binding domain superfamily/Winged helix DNA-binding domain"/>
    <property type="match status" value="1"/>
</dbReference>
<evidence type="ECO:0000313" key="7">
    <source>
        <dbReference type="Proteomes" id="UP001156702"/>
    </source>
</evidence>
<dbReference type="EMBL" id="BSOP01000039">
    <property type="protein sequence ID" value="GLR53553.1"/>
    <property type="molecule type" value="Genomic_DNA"/>
</dbReference>
<reference evidence="7" key="1">
    <citation type="journal article" date="2019" name="Int. J. Syst. Evol. Microbiol.">
        <title>The Global Catalogue of Microorganisms (GCM) 10K type strain sequencing project: providing services to taxonomists for standard genome sequencing and annotation.</title>
        <authorList>
            <consortium name="The Broad Institute Genomics Platform"/>
            <consortium name="The Broad Institute Genome Sequencing Center for Infectious Disease"/>
            <person name="Wu L."/>
            <person name="Ma J."/>
        </authorList>
    </citation>
    <scope>NUCLEOTIDE SEQUENCE [LARGE SCALE GENOMIC DNA]</scope>
    <source>
        <strain evidence="7">NBRC 102122</strain>
    </source>
</reference>
<gene>
    <name evidence="6" type="ORF">GCM10007923_47680</name>
</gene>
<name>A0ABQ5ZRR2_9HYPH</name>
<dbReference type="PRINTS" id="PR00039">
    <property type="entry name" value="HTHLYSR"/>
</dbReference>
<organism evidence="6 7">
    <name type="scientific">Shinella yambaruensis</name>
    <dbReference type="NCBI Taxonomy" id="415996"/>
    <lineage>
        <taxon>Bacteria</taxon>
        <taxon>Pseudomonadati</taxon>
        <taxon>Pseudomonadota</taxon>
        <taxon>Alphaproteobacteria</taxon>
        <taxon>Hyphomicrobiales</taxon>
        <taxon>Rhizobiaceae</taxon>
        <taxon>Shinella</taxon>
    </lineage>
</organism>
<dbReference type="PROSITE" id="PS50931">
    <property type="entry name" value="HTH_LYSR"/>
    <property type="match status" value="1"/>
</dbReference>
<sequence length="303" mass="33156">MSDRWQELIVFARVAESGSFSRAARELQMSQPSVSRIIGELEGRLGVKLLLRTTRNLSLTDAGALFLERARQVKADWESAEDAARGVDSLRGVIRLALPIMYGTRAVIPCLPGFLNTHPELRVEITMSDERQNLVTDGIDVAVRVGELDDSTFGSRRLASVRKMVVAAPSYLEQRGVPKTPADLAKHECILGHGGFGRENWRFRHNETVTSVNVQARFQINSAPGILASAVAGLGIGMVSDVMAVNELRTGQVVELLPEYEMDGANVYAVLPAGPRPSAKVKALIDFLGMELARHARDRSERA</sequence>
<keyword evidence="2" id="KW-0805">Transcription regulation</keyword>
<comment type="similarity">
    <text evidence="1">Belongs to the LysR transcriptional regulatory family.</text>
</comment>
<evidence type="ECO:0000259" key="5">
    <source>
        <dbReference type="PROSITE" id="PS50931"/>
    </source>
</evidence>
<feature type="domain" description="HTH lysR-type" evidence="5">
    <location>
        <begin position="3"/>
        <end position="60"/>
    </location>
</feature>
<dbReference type="CDD" id="cd08422">
    <property type="entry name" value="PBP2_CrgA_like"/>
    <property type="match status" value="1"/>
</dbReference>
<dbReference type="PANTHER" id="PTHR30537:SF5">
    <property type="entry name" value="HTH-TYPE TRANSCRIPTIONAL ACTIVATOR TTDR-RELATED"/>
    <property type="match status" value="1"/>
</dbReference>
<keyword evidence="4" id="KW-0804">Transcription</keyword>
<dbReference type="Pfam" id="PF03466">
    <property type="entry name" value="LysR_substrate"/>
    <property type="match status" value="1"/>
</dbReference>
<evidence type="ECO:0000256" key="3">
    <source>
        <dbReference type="ARBA" id="ARBA00023125"/>
    </source>
</evidence>
<proteinExistence type="inferred from homology"/>
<evidence type="ECO:0000256" key="1">
    <source>
        <dbReference type="ARBA" id="ARBA00009437"/>
    </source>
</evidence>
<dbReference type="Pfam" id="PF00126">
    <property type="entry name" value="HTH_1"/>
    <property type="match status" value="1"/>
</dbReference>
<evidence type="ECO:0000256" key="4">
    <source>
        <dbReference type="ARBA" id="ARBA00023163"/>
    </source>
</evidence>
<dbReference type="InterPro" id="IPR036388">
    <property type="entry name" value="WH-like_DNA-bd_sf"/>
</dbReference>
<dbReference type="SUPFAM" id="SSF46785">
    <property type="entry name" value="Winged helix' DNA-binding domain"/>
    <property type="match status" value="1"/>
</dbReference>
<dbReference type="InterPro" id="IPR005119">
    <property type="entry name" value="LysR_subst-bd"/>
</dbReference>
<comment type="caution">
    <text evidence="6">The sequence shown here is derived from an EMBL/GenBank/DDBJ whole genome shotgun (WGS) entry which is preliminary data.</text>
</comment>
<dbReference type="PANTHER" id="PTHR30537">
    <property type="entry name" value="HTH-TYPE TRANSCRIPTIONAL REGULATOR"/>
    <property type="match status" value="1"/>
</dbReference>
<keyword evidence="3" id="KW-0238">DNA-binding</keyword>
<keyword evidence="7" id="KW-1185">Reference proteome</keyword>
<dbReference type="RefSeq" id="WP_244769688.1">
    <property type="nucleotide sequence ID" value="NZ_BSOP01000039.1"/>
</dbReference>
<evidence type="ECO:0000256" key="2">
    <source>
        <dbReference type="ARBA" id="ARBA00023015"/>
    </source>
</evidence>
<dbReference type="InterPro" id="IPR036390">
    <property type="entry name" value="WH_DNA-bd_sf"/>
</dbReference>
<dbReference type="SUPFAM" id="SSF53850">
    <property type="entry name" value="Periplasmic binding protein-like II"/>
    <property type="match status" value="1"/>
</dbReference>
<accession>A0ABQ5ZRR2</accession>
<dbReference type="InterPro" id="IPR000847">
    <property type="entry name" value="LysR_HTH_N"/>
</dbReference>
<dbReference type="InterPro" id="IPR058163">
    <property type="entry name" value="LysR-type_TF_proteobact-type"/>
</dbReference>
<dbReference type="Gene3D" id="3.40.190.290">
    <property type="match status" value="1"/>
</dbReference>